<protein>
    <recommendedName>
        <fullName evidence="3">PH domain-containing protein</fullName>
    </recommendedName>
</protein>
<comment type="caution">
    <text evidence="1">The sequence shown here is derived from an EMBL/GenBank/DDBJ whole genome shotgun (WGS) entry which is preliminary data.</text>
</comment>
<organism evidence="1 2">
    <name type="scientific">Phytophthora infestans</name>
    <name type="common">Potato late blight agent</name>
    <name type="synonym">Botrytis infestans</name>
    <dbReference type="NCBI Taxonomy" id="4787"/>
    <lineage>
        <taxon>Eukaryota</taxon>
        <taxon>Sar</taxon>
        <taxon>Stramenopiles</taxon>
        <taxon>Oomycota</taxon>
        <taxon>Peronosporomycetes</taxon>
        <taxon>Peronosporales</taxon>
        <taxon>Peronosporaceae</taxon>
        <taxon>Phytophthora</taxon>
    </lineage>
</organism>
<keyword evidence="2" id="KW-1185">Reference proteome</keyword>
<dbReference type="Proteomes" id="UP000602510">
    <property type="component" value="Unassembled WGS sequence"/>
</dbReference>
<dbReference type="SUPFAM" id="SSF50729">
    <property type="entry name" value="PH domain-like"/>
    <property type="match status" value="1"/>
</dbReference>
<reference evidence="1" key="1">
    <citation type="submission" date="2020-04" db="EMBL/GenBank/DDBJ databases">
        <title>Hybrid Assembly of Korean Phytophthora infestans isolates.</title>
        <authorList>
            <person name="Prokchorchik M."/>
            <person name="Lee Y."/>
            <person name="Seo J."/>
            <person name="Cho J.-H."/>
            <person name="Park Y.-E."/>
            <person name="Jang D.-C."/>
            <person name="Im J.-S."/>
            <person name="Choi J.-G."/>
            <person name="Park H.-J."/>
            <person name="Lee G.-B."/>
            <person name="Lee Y.-G."/>
            <person name="Hong S.-Y."/>
            <person name="Cho K."/>
            <person name="Sohn K.H."/>
        </authorList>
    </citation>
    <scope>NUCLEOTIDE SEQUENCE</scope>
    <source>
        <strain evidence="1">KR_1_A1</strain>
    </source>
</reference>
<evidence type="ECO:0000313" key="1">
    <source>
        <dbReference type="EMBL" id="KAF4036856.1"/>
    </source>
</evidence>
<dbReference type="AlphaFoldDB" id="A0A833S8L9"/>
<dbReference type="Gene3D" id="2.30.29.30">
    <property type="entry name" value="Pleckstrin-homology domain (PH domain)/Phosphotyrosine-binding domain (PTB)"/>
    <property type="match status" value="1"/>
</dbReference>
<dbReference type="InterPro" id="IPR011993">
    <property type="entry name" value="PH-like_dom_sf"/>
</dbReference>
<gene>
    <name evidence="1" type="ORF">GN244_ATG11100</name>
</gene>
<sequence>MQSLHGDDFKLQMCPLVWQHVQLRLSLEQHWTQHHDVVVLSVTRSRRRPLSSDRVLMEQIPLESSTRLVHPTSRDLRRLRFTLQYEGIRHRFQASDEAAYEKWCVAIADAIGGAQEMEQTLQTTNEKRNQVDHLHAEVYDRNTTNYKLIQLHRPDAKSRTVVSEEDQHEDCSPIDLSRPLDVHYDAYEPDEKVLVHRLPCNKQPRNILVSQLSVAPEDINFDNRVDICIEKQQSTELDTATIRSSDDEEESPKHYPARWRDLCQPPSVFERPVKQWGRIRPLSTRETLRRRLMSDARKHCILPYGSPKQPEDEVEGTFNLGFPIKMSAS</sequence>
<evidence type="ECO:0008006" key="3">
    <source>
        <dbReference type="Google" id="ProtNLM"/>
    </source>
</evidence>
<name>A0A833S8L9_PHYIN</name>
<accession>A0A833S8L9</accession>
<dbReference type="EMBL" id="WSZM01000260">
    <property type="protein sequence ID" value="KAF4036856.1"/>
    <property type="molecule type" value="Genomic_DNA"/>
</dbReference>
<proteinExistence type="predicted"/>
<evidence type="ECO:0000313" key="2">
    <source>
        <dbReference type="Proteomes" id="UP000602510"/>
    </source>
</evidence>